<accession>A0A4C1U6E4</accession>
<dbReference type="AlphaFoldDB" id="A0A4C1U6E4"/>
<gene>
    <name evidence="1" type="ORF">EVAR_7157_1</name>
</gene>
<evidence type="ECO:0000313" key="2">
    <source>
        <dbReference type="Proteomes" id="UP000299102"/>
    </source>
</evidence>
<sequence length="184" mass="21296">MRHRLPDVALRAKRQLQNSSKIYVSQSDRPIKYSTGIGANNVDKRLSRDVCSRSPYFAESPRAGVCDVAVRDYVPFAVSPAHCTLPHYVDSRFHTEARAYRGKRIFVRETKTAQHKRAEDEREISMRSERAVAVAVYRVACPRATLKTVVHLMHRPKRTFYERAPARDVHLASKLYAFDDRKFY</sequence>
<keyword evidence="2" id="KW-1185">Reference proteome</keyword>
<evidence type="ECO:0000313" key="1">
    <source>
        <dbReference type="EMBL" id="GBP21942.1"/>
    </source>
</evidence>
<name>A0A4C1U6E4_EUMVA</name>
<dbReference type="EMBL" id="BGZK01000134">
    <property type="protein sequence ID" value="GBP21942.1"/>
    <property type="molecule type" value="Genomic_DNA"/>
</dbReference>
<reference evidence="1 2" key="1">
    <citation type="journal article" date="2019" name="Commun. Biol.">
        <title>The bagworm genome reveals a unique fibroin gene that provides high tensile strength.</title>
        <authorList>
            <person name="Kono N."/>
            <person name="Nakamura H."/>
            <person name="Ohtoshi R."/>
            <person name="Tomita M."/>
            <person name="Numata K."/>
            <person name="Arakawa K."/>
        </authorList>
    </citation>
    <scope>NUCLEOTIDE SEQUENCE [LARGE SCALE GENOMIC DNA]</scope>
</reference>
<protein>
    <submittedName>
        <fullName evidence="1">Uncharacterized protein</fullName>
    </submittedName>
</protein>
<organism evidence="1 2">
    <name type="scientific">Eumeta variegata</name>
    <name type="common">Bagworm moth</name>
    <name type="synonym">Eumeta japonica</name>
    <dbReference type="NCBI Taxonomy" id="151549"/>
    <lineage>
        <taxon>Eukaryota</taxon>
        <taxon>Metazoa</taxon>
        <taxon>Ecdysozoa</taxon>
        <taxon>Arthropoda</taxon>
        <taxon>Hexapoda</taxon>
        <taxon>Insecta</taxon>
        <taxon>Pterygota</taxon>
        <taxon>Neoptera</taxon>
        <taxon>Endopterygota</taxon>
        <taxon>Lepidoptera</taxon>
        <taxon>Glossata</taxon>
        <taxon>Ditrysia</taxon>
        <taxon>Tineoidea</taxon>
        <taxon>Psychidae</taxon>
        <taxon>Oiketicinae</taxon>
        <taxon>Eumeta</taxon>
    </lineage>
</organism>
<proteinExistence type="predicted"/>
<dbReference type="Proteomes" id="UP000299102">
    <property type="component" value="Unassembled WGS sequence"/>
</dbReference>
<comment type="caution">
    <text evidence="1">The sequence shown here is derived from an EMBL/GenBank/DDBJ whole genome shotgun (WGS) entry which is preliminary data.</text>
</comment>